<organism evidence="2 3">
    <name type="scientific">Cellulomonas biazotea</name>
    <dbReference type="NCBI Taxonomy" id="1709"/>
    <lineage>
        <taxon>Bacteria</taxon>
        <taxon>Bacillati</taxon>
        <taxon>Actinomycetota</taxon>
        <taxon>Actinomycetes</taxon>
        <taxon>Micrococcales</taxon>
        <taxon>Cellulomonadaceae</taxon>
        <taxon>Cellulomonas</taxon>
    </lineage>
</organism>
<gene>
    <name evidence="2" type="ORF">CBZ_13900</name>
</gene>
<evidence type="ECO:0000259" key="1">
    <source>
        <dbReference type="Pfam" id="PF24722"/>
    </source>
</evidence>
<comment type="caution">
    <text evidence="2">The sequence shown here is derived from an EMBL/GenBank/DDBJ whole genome shotgun (WGS) entry which is preliminary data.</text>
</comment>
<feature type="domain" description="DUF7674" evidence="1">
    <location>
        <begin position="15"/>
        <end position="85"/>
    </location>
</feature>
<sequence>MLHTGTVLIAERFVDELLAAAPQVGVLVTENRDPDDGMVLLHLLLHDLLRLAVSAFRAGDAALVTSILVVTERGFRDGDEYVRNASRRVVRRARRGQRR</sequence>
<keyword evidence="3" id="KW-1185">Reference proteome</keyword>
<dbReference type="Proteomes" id="UP000289954">
    <property type="component" value="Unassembled WGS sequence"/>
</dbReference>
<dbReference type="InterPro" id="IPR056091">
    <property type="entry name" value="DUF7674"/>
</dbReference>
<protein>
    <recommendedName>
        <fullName evidence="1">DUF7674 domain-containing protein</fullName>
    </recommendedName>
</protein>
<evidence type="ECO:0000313" key="3">
    <source>
        <dbReference type="Proteomes" id="UP000289954"/>
    </source>
</evidence>
<accession>A0A402DQD9</accession>
<evidence type="ECO:0000313" key="2">
    <source>
        <dbReference type="EMBL" id="GCE76334.1"/>
    </source>
</evidence>
<dbReference type="Pfam" id="PF24722">
    <property type="entry name" value="DUF7674"/>
    <property type="match status" value="1"/>
</dbReference>
<dbReference type="EMBL" id="BIMR01000090">
    <property type="protein sequence ID" value="GCE76334.1"/>
    <property type="molecule type" value="Genomic_DNA"/>
</dbReference>
<dbReference type="AlphaFoldDB" id="A0A402DQD9"/>
<reference evidence="2 3" key="1">
    <citation type="submission" date="2019-01" db="EMBL/GenBank/DDBJ databases">
        <title>Draft genome sequence of Cellulomonas takizawaensis strain TKZ-21.</title>
        <authorList>
            <person name="Yamamura H."/>
            <person name="Hayashi T."/>
            <person name="Hamada M."/>
            <person name="Serisawa Y."/>
            <person name="Matsuyama K."/>
            <person name="Nakagawa Y."/>
            <person name="Otoguro M."/>
            <person name="Yanagida F."/>
            <person name="Hayakawa M."/>
        </authorList>
    </citation>
    <scope>NUCLEOTIDE SEQUENCE [LARGE SCALE GENOMIC DNA]</scope>
    <source>
        <strain evidence="2 3">NBRC12680</strain>
    </source>
</reference>
<name>A0A402DQD9_9CELL</name>
<proteinExistence type="predicted"/>